<gene>
    <name evidence="2" type="ORF">FPAR1323_LOCUS2301</name>
</gene>
<evidence type="ECO:0000256" key="1">
    <source>
        <dbReference type="SAM" id="MobiDB-lite"/>
    </source>
</evidence>
<feature type="compositionally biased region" description="Polar residues" evidence="1">
    <location>
        <begin position="121"/>
        <end position="130"/>
    </location>
</feature>
<organism evidence="2">
    <name type="scientific">Florenciella parvula</name>
    <dbReference type="NCBI Taxonomy" id="236787"/>
    <lineage>
        <taxon>Eukaryota</taxon>
        <taxon>Sar</taxon>
        <taxon>Stramenopiles</taxon>
        <taxon>Ochrophyta</taxon>
        <taxon>Dictyochophyceae</taxon>
        <taxon>Florenciellales</taxon>
        <taxon>Florenciella</taxon>
    </lineage>
</organism>
<reference evidence="2" key="1">
    <citation type="submission" date="2021-01" db="EMBL/GenBank/DDBJ databases">
        <authorList>
            <person name="Corre E."/>
            <person name="Pelletier E."/>
            <person name="Niang G."/>
            <person name="Scheremetjew M."/>
            <person name="Finn R."/>
            <person name="Kale V."/>
            <person name="Holt S."/>
            <person name="Cochrane G."/>
            <person name="Meng A."/>
            <person name="Brown T."/>
            <person name="Cohen L."/>
        </authorList>
    </citation>
    <scope>NUCLEOTIDE SEQUENCE</scope>
    <source>
        <strain evidence="2">RCC1693</strain>
    </source>
</reference>
<feature type="region of interest" description="Disordered" evidence="1">
    <location>
        <begin position="118"/>
        <end position="149"/>
    </location>
</feature>
<accession>A0A7S2B6F7</accession>
<proteinExistence type="predicted"/>
<feature type="region of interest" description="Disordered" evidence="1">
    <location>
        <begin position="509"/>
        <end position="529"/>
    </location>
</feature>
<dbReference type="EMBL" id="HBGT01004130">
    <property type="protein sequence ID" value="CAD9388032.1"/>
    <property type="molecule type" value="Transcribed_RNA"/>
</dbReference>
<protein>
    <submittedName>
        <fullName evidence="2">Uncharacterized protein</fullName>
    </submittedName>
</protein>
<dbReference type="AlphaFoldDB" id="A0A7S2B6F7"/>
<name>A0A7S2B6F7_9STRA</name>
<evidence type="ECO:0000313" key="2">
    <source>
        <dbReference type="EMBL" id="CAD9388032.1"/>
    </source>
</evidence>
<sequence length="529" mass="59616">MCRKCFSAELMTKACSEAAPKVNGSLGGSLPRRRHKRSRIKSVASTATSVMVLLSQLRGASPQGAGGVYDIFGEIATEKAAYQAEAVQGTYLCFAGYLGGAFDSGSQCKHRSQHDYIDNDGNPTSENTGIANPRLIGKTGFHDDLEPDNPSWSAGLNDVRQAICLQCCSNSGCEDDDFDDETGICADQGYNDKWRIECDIDRTDYRAASRTGFKNHQMRFLRNNDDDDTFVTHCMIPRWGYTYHHCDPALMDTESEGSPRCPRTLDYDPEAITCDGTNEYSGCTDDENPRCWCTIPEGYYHHAGGTDNTKYFVGYDLALWVRDETNVEGEFWRSVQKCEVTGNEWSIKSIDNWDRGSGEVYFRQHIHIMTWHGYDHFAEEHVALTVLWISIAIVSCVCLVSCVRGSYCVVCQKRLIVSWVIPSRICHERCLWCIFYGAEPPDPSLLNVLRSRQEHLRGKPFRDFLLTGVTNGRNKIVGLEMKKKPGQWFRRPNVRKVYVAPKVKEIDSPFALKKPPPRQKPGAPASQNW</sequence>